<reference evidence="5" key="1">
    <citation type="submission" date="2020-10" db="EMBL/GenBank/DDBJ databases">
        <authorList>
            <person name="Roach M.J.R."/>
        </authorList>
    </citation>
    <scope>NUCLEOTIDE SEQUENCE</scope>
    <source>
        <strain evidence="5">CBS 1945</strain>
    </source>
</reference>
<evidence type="ECO:0000313" key="5">
    <source>
        <dbReference type="EMBL" id="QPG76562.1"/>
    </source>
</evidence>
<feature type="compositionally biased region" description="Basic and acidic residues" evidence="3">
    <location>
        <begin position="48"/>
        <end position="60"/>
    </location>
</feature>
<gene>
    <name evidence="5" type="ORF">FOA43_003952</name>
</gene>
<evidence type="ECO:0000256" key="3">
    <source>
        <dbReference type="SAM" id="MobiDB-lite"/>
    </source>
</evidence>
<dbReference type="InterPro" id="IPR001849">
    <property type="entry name" value="PH_domain"/>
</dbReference>
<keyword evidence="1" id="KW-0597">Phosphoprotein</keyword>
<dbReference type="RefSeq" id="XP_038780127.1">
    <property type="nucleotide sequence ID" value="XM_038924199.1"/>
</dbReference>
<accession>A0A875S9R7</accession>
<feature type="compositionally biased region" description="Polar residues" evidence="3">
    <location>
        <begin position="645"/>
        <end position="662"/>
    </location>
</feature>
<dbReference type="GeneID" id="62197352"/>
<dbReference type="Pfam" id="PF20399">
    <property type="entry name" value="PH_20"/>
    <property type="match status" value="1"/>
</dbReference>
<keyword evidence="6" id="KW-1185">Reference proteome</keyword>
<dbReference type="Pfam" id="PF20400">
    <property type="entry name" value="BAR_4"/>
    <property type="match status" value="1"/>
</dbReference>
<dbReference type="InterPro" id="IPR046869">
    <property type="entry name" value="SLM1/RGC1-like_PH"/>
</dbReference>
<feature type="region of interest" description="Disordered" evidence="3">
    <location>
        <begin position="47"/>
        <end position="67"/>
    </location>
</feature>
<dbReference type="SUPFAM" id="SSF50729">
    <property type="entry name" value="PH domain-like"/>
    <property type="match status" value="1"/>
</dbReference>
<protein>
    <recommendedName>
        <fullName evidence="4">PH domain-containing protein</fullName>
    </recommendedName>
</protein>
<proteinExistence type="predicted"/>
<dbReference type="EMBL" id="CP064815">
    <property type="protein sequence ID" value="QPG76562.1"/>
    <property type="molecule type" value="Genomic_DNA"/>
</dbReference>
<name>A0A875S9R7_EENNA</name>
<dbReference type="PROSITE" id="PS50003">
    <property type="entry name" value="PH_DOMAIN"/>
    <property type="match status" value="1"/>
</dbReference>
<dbReference type="Gene3D" id="2.30.29.30">
    <property type="entry name" value="Pleckstrin-homology domain (PH domain)/Phosphotyrosine-binding domain (PTB)"/>
    <property type="match status" value="1"/>
</dbReference>
<feature type="domain" description="PH" evidence="4">
    <location>
        <begin position="399"/>
        <end position="509"/>
    </location>
</feature>
<dbReference type="KEGG" id="bnn:FOA43_003952"/>
<dbReference type="CDD" id="cd13311">
    <property type="entry name" value="PH_Slm1"/>
    <property type="match status" value="1"/>
</dbReference>
<dbReference type="AlphaFoldDB" id="A0A875S9R7"/>
<keyword evidence="2" id="KW-0175">Coiled coil</keyword>
<feature type="region of interest" description="Disordered" evidence="3">
    <location>
        <begin position="138"/>
        <end position="168"/>
    </location>
</feature>
<feature type="region of interest" description="Disordered" evidence="3">
    <location>
        <begin position="633"/>
        <end position="685"/>
    </location>
</feature>
<evidence type="ECO:0000256" key="1">
    <source>
        <dbReference type="ARBA" id="ARBA00022553"/>
    </source>
</evidence>
<dbReference type="InterPro" id="IPR043453">
    <property type="entry name" value="Slm1_PH"/>
</dbReference>
<evidence type="ECO:0000313" key="6">
    <source>
        <dbReference type="Proteomes" id="UP000662931"/>
    </source>
</evidence>
<feature type="coiled-coil region" evidence="2">
    <location>
        <begin position="223"/>
        <end position="254"/>
    </location>
</feature>
<dbReference type="PANTHER" id="PTHR31941:SF16">
    <property type="entry name" value="PHOSPHATIDYLINOSITOL 4,5-BISPHOSPHATE-BINDING PROTEIN SLM1-RELATED"/>
    <property type="match status" value="1"/>
</dbReference>
<evidence type="ECO:0000259" key="4">
    <source>
        <dbReference type="PROSITE" id="PS50003"/>
    </source>
</evidence>
<dbReference type="SMART" id="SM00233">
    <property type="entry name" value="PH"/>
    <property type="match status" value="1"/>
</dbReference>
<dbReference type="FunFam" id="2.30.29.30:FF:000328">
    <property type="entry name" value="Phosphatidylinositol 4,5-bisphosphate-binding protein SLM1"/>
    <property type="match status" value="1"/>
</dbReference>
<dbReference type="InterPro" id="IPR046868">
    <property type="entry name" value="BAR_4"/>
</dbReference>
<dbReference type="PANTHER" id="PTHR31941">
    <property type="entry name" value="CYTOSKELETAL SIGNALING PROTEIN SLM1"/>
    <property type="match status" value="1"/>
</dbReference>
<dbReference type="OrthoDB" id="5598057at2759"/>
<organism evidence="5 6">
    <name type="scientific">Eeniella nana</name>
    <name type="common">Yeast</name>
    <name type="synonym">Brettanomyces nanus</name>
    <dbReference type="NCBI Taxonomy" id="13502"/>
    <lineage>
        <taxon>Eukaryota</taxon>
        <taxon>Fungi</taxon>
        <taxon>Dikarya</taxon>
        <taxon>Ascomycota</taxon>
        <taxon>Saccharomycotina</taxon>
        <taxon>Pichiomycetes</taxon>
        <taxon>Pichiales</taxon>
        <taxon>Pichiaceae</taxon>
        <taxon>Brettanomyces</taxon>
    </lineage>
</organism>
<dbReference type="InterPro" id="IPR011993">
    <property type="entry name" value="PH-like_dom_sf"/>
</dbReference>
<dbReference type="Proteomes" id="UP000662931">
    <property type="component" value="Chromosome 4"/>
</dbReference>
<feature type="compositionally biased region" description="Basic and acidic residues" evidence="3">
    <location>
        <begin position="666"/>
        <end position="685"/>
    </location>
</feature>
<evidence type="ECO:0000256" key="2">
    <source>
        <dbReference type="SAM" id="Coils"/>
    </source>
</evidence>
<sequence>MSLISQQQLLQNQLQMKQLDEQRLRQAEQTRSFQSNRSSTQELLQKLRSTDHKKEQRDPSDPLYIQMPTSANPTETLAARFNSWRNIISCLIHYLKETVSVHEEISRQQIRLHHAITFPFVTQGLDGELYQPVRVPNPGGSGSASTAGTSIFSGHRGNTTSSPEVADLSKQKDEFELTRRFFLPLGSGSIQDLPTVLYQYHTNATLLAQSVVKELNSTIIPRLEDLKRDLLVKIKEIRSLQSDFKNNVDRYNQETKVTLKNFIQSVDAVKRSPSTLAPKNDPYLLKYLLDSQIKKQLTEENYLHEAFINLQTSGKELEKVVYIEIQTALTVYAKLMGQQAQNVFDGLISKLDTGILTKGPTYEWDSYISKDTVNFIDLNTPMRHLSEIRYRYQVDPLTLHIRSGFLERKSKYLKSYARGWYVLTPTFIHEFKTPDRKKDPVPIMSLSLDDCQIAEHSRKDERNPNSYHKFVLHAKQNGGLLRKGHNWVFRAESYDAMMQWYNDLKRLTQLPTPQARSTIAWERRKNRRLSSITGNSSTVGSIASSRVSSGRVHASDDVAAAAAVAATAATPEQSSFRRIHSSQHGSMTNRSIDTMLSMPKTNSAYVPNGSTVVDHGVPQSMVSNDVVVSLPNSSQLDGHAAGGSQLETQVQSKKSAGTNNYVNGELSEKVGELDVSDDPKKETQM</sequence>